<name>A0AAV3YCV5_9GAST</name>
<keyword evidence="2" id="KW-1185">Reference proteome</keyword>
<dbReference type="Proteomes" id="UP000735302">
    <property type="component" value="Unassembled WGS sequence"/>
</dbReference>
<evidence type="ECO:0000313" key="1">
    <source>
        <dbReference type="EMBL" id="GFN80716.1"/>
    </source>
</evidence>
<evidence type="ECO:0000313" key="2">
    <source>
        <dbReference type="Proteomes" id="UP000735302"/>
    </source>
</evidence>
<reference evidence="1 2" key="1">
    <citation type="journal article" date="2021" name="Elife">
        <title>Chloroplast acquisition without the gene transfer in kleptoplastic sea slugs, Plakobranchus ocellatus.</title>
        <authorList>
            <person name="Maeda T."/>
            <person name="Takahashi S."/>
            <person name="Yoshida T."/>
            <person name="Shimamura S."/>
            <person name="Takaki Y."/>
            <person name="Nagai Y."/>
            <person name="Toyoda A."/>
            <person name="Suzuki Y."/>
            <person name="Arimoto A."/>
            <person name="Ishii H."/>
            <person name="Satoh N."/>
            <person name="Nishiyama T."/>
            <person name="Hasebe M."/>
            <person name="Maruyama T."/>
            <person name="Minagawa J."/>
            <person name="Obokata J."/>
            <person name="Shigenobu S."/>
        </authorList>
    </citation>
    <scope>NUCLEOTIDE SEQUENCE [LARGE SCALE GENOMIC DNA]</scope>
</reference>
<dbReference type="EMBL" id="BLXT01000835">
    <property type="protein sequence ID" value="GFN80716.1"/>
    <property type="molecule type" value="Genomic_DNA"/>
</dbReference>
<accession>A0AAV3YCV5</accession>
<protein>
    <submittedName>
        <fullName evidence="1">Uncharacterized protein</fullName>
    </submittedName>
</protein>
<organism evidence="1 2">
    <name type="scientific">Plakobranchus ocellatus</name>
    <dbReference type="NCBI Taxonomy" id="259542"/>
    <lineage>
        <taxon>Eukaryota</taxon>
        <taxon>Metazoa</taxon>
        <taxon>Spiralia</taxon>
        <taxon>Lophotrochozoa</taxon>
        <taxon>Mollusca</taxon>
        <taxon>Gastropoda</taxon>
        <taxon>Heterobranchia</taxon>
        <taxon>Euthyneura</taxon>
        <taxon>Panpulmonata</taxon>
        <taxon>Sacoglossa</taxon>
        <taxon>Placobranchoidea</taxon>
        <taxon>Plakobranchidae</taxon>
        <taxon>Plakobranchus</taxon>
    </lineage>
</organism>
<gene>
    <name evidence="1" type="ORF">PoB_000722200</name>
</gene>
<sequence length="69" mass="7967">MIAFTKRKKDARERFWPVVDERSITEKLLHQVLNRSIASLNRPISLASRFREDRVNLAAAKLQSAFGGR</sequence>
<proteinExistence type="predicted"/>
<comment type="caution">
    <text evidence="1">The sequence shown here is derived from an EMBL/GenBank/DDBJ whole genome shotgun (WGS) entry which is preliminary data.</text>
</comment>
<dbReference type="AlphaFoldDB" id="A0AAV3YCV5"/>